<keyword evidence="1" id="KW-0812">Transmembrane</keyword>
<organism evidence="2 3">
    <name type="scientific">Cuscuta campestris</name>
    <dbReference type="NCBI Taxonomy" id="132261"/>
    <lineage>
        <taxon>Eukaryota</taxon>
        <taxon>Viridiplantae</taxon>
        <taxon>Streptophyta</taxon>
        <taxon>Embryophyta</taxon>
        <taxon>Tracheophyta</taxon>
        <taxon>Spermatophyta</taxon>
        <taxon>Magnoliopsida</taxon>
        <taxon>eudicotyledons</taxon>
        <taxon>Gunneridae</taxon>
        <taxon>Pentapetalae</taxon>
        <taxon>asterids</taxon>
        <taxon>lamiids</taxon>
        <taxon>Solanales</taxon>
        <taxon>Convolvulaceae</taxon>
        <taxon>Cuscuteae</taxon>
        <taxon>Cuscuta</taxon>
        <taxon>Cuscuta subgen. Grammica</taxon>
        <taxon>Cuscuta sect. Cleistogrammica</taxon>
    </lineage>
</organism>
<dbReference type="Proteomes" id="UP000595140">
    <property type="component" value="Unassembled WGS sequence"/>
</dbReference>
<keyword evidence="1" id="KW-1133">Transmembrane helix</keyword>
<keyword evidence="3" id="KW-1185">Reference proteome</keyword>
<dbReference type="AlphaFoldDB" id="A0A484LFN6"/>
<sequence>MLKTLSGVGMFFCGMAIFLLLLGDLRRKGSGSTAIGLLLFLSLALYPAVGFLPKHCWKRHTRLYTTVFGESGATEKLKR</sequence>
<name>A0A484LFN6_9ASTE</name>
<accession>A0A484LFN6</accession>
<gene>
    <name evidence="2" type="ORF">CCAM_LOCUS17009</name>
</gene>
<proteinExistence type="predicted"/>
<reference evidence="2 3" key="1">
    <citation type="submission" date="2018-04" db="EMBL/GenBank/DDBJ databases">
        <authorList>
            <person name="Vogel A."/>
        </authorList>
    </citation>
    <scope>NUCLEOTIDE SEQUENCE [LARGE SCALE GENOMIC DNA]</scope>
</reference>
<feature type="transmembrane region" description="Helical" evidence="1">
    <location>
        <begin position="34"/>
        <end position="52"/>
    </location>
</feature>
<evidence type="ECO:0000313" key="2">
    <source>
        <dbReference type="EMBL" id="VFQ75233.1"/>
    </source>
</evidence>
<dbReference type="EMBL" id="OOIL02001439">
    <property type="protein sequence ID" value="VFQ75233.1"/>
    <property type="molecule type" value="Genomic_DNA"/>
</dbReference>
<feature type="transmembrane region" description="Helical" evidence="1">
    <location>
        <begin position="6"/>
        <end position="22"/>
    </location>
</feature>
<protein>
    <submittedName>
        <fullName evidence="2">Uncharacterized protein</fullName>
    </submittedName>
</protein>
<evidence type="ECO:0000256" key="1">
    <source>
        <dbReference type="SAM" id="Phobius"/>
    </source>
</evidence>
<evidence type="ECO:0000313" key="3">
    <source>
        <dbReference type="Proteomes" id="UP000595140"/>
    </source>
</evidence>
<keyword evidence="1" id="KW-0472">Membrane</keyword>